<keyword evidence="2" id="KW-0472">Membrane</keyword>
<feature type="domain" description="Outer membrane protein assembly factor BamE" evidence="3">
    <location>
        <begin position="31"/>
        <end position="106"/>
    </location>
</feature>
<dbReference type="InterPro" id="IPR007450">
    <property type="entry name" value="BamE_dom"/>
</dbReference>
<name>A0A521E2Z5_9RHOB</name>
<gene>
    <name evidence="4" type="ORF">SAMN06265173_11416</name>
</gene>
<keyword evidence="1" id="KW-0732">Signal</keyword>
<reference evidence="4 5" key="1">
    <citation type="submission" date="2017-05" db="EMBL/GenBank/DDBJ databases">
        <authorList>
            <person name="Varghese N."/>
            <person name="Submissions S."/>
        </authorList>
    </citation>
    <scope>NUCLEOTIDE SEQUENCE [LARGE SCALE GENOMIC DNA]</scope>
    <source>
        <strain evidence="4 5">DSM 29506</strain>
    </source>
</reference>
<dbReference type="InterPro" id="IPR037873">
    <property type="entry name" value="BamE-like"/>
</dbReference>
<proteinExistence type="predicted"/>
<accession>A0A521E2Z5</accession>
<dbReference type="RefSeq" id="WP_408033804.1">
    <property type="nucleotide sequence ID" value="NZ_FXTO01000014.1"/>
</dbReference>
<dbReference type="Pfam" id="PF04355">
    <property type="entry name" value="BamE"/>
    <property type="match status" value="1"/>
</dbReference>
<sequence>MTGMGLKLKTVLAAGALVALTACTTQYRNHGYVPLEEDLSNIVVGVDTRDSVAETIGTPSTGGVLNDSGYYYVHSKVKHYAYRQPQVVEREVLAVTFDKRGVVRNIERFGLSDGNVVPLSRRVTESSVVDKSFLRQLLGNLGRFTAGDFIE</sequence>
<keyword evidence="5" id="KW-1185">Reference proteome</keyword>
<dbReference type="AlphaFoldDB" id="A0A521E2Z5"/>
<dbReference type="PROSITE" id="PS51257">
    <property type="entry name" value="PROKAR_LIPOPROTEIN"/>
    <property type="match status" value="1"/>
</dbReference>
<evidence type="ECO:0000259" key="3">
    <source>
        <dbReference type="Pfam" id="PF04355"/>
    </source>
</evidence>
<evidence type="ECO:0000313" key="4">
    <source>
        <dbReference type="EMBL" id="SMO78323.1"/>
    </source>
</evidence>
<dbReference type="Gene3D" id="3.30.1450.10">
    <property type="match status" value="1"/>
</dbReference>
<protein>
    <submittedName>
        <fullName evidence="4">Beta-barrel assembly machine subunit BamE</fullName>
    </submittedName>
</protein>
<organism evidence="4 5">
    <name type="scientific">Thalassovita litoralis</name>
    <dbReference type="NCBI Taxonomy" id="1010611"/>
    <lineage>
        <taxon>Bacteria</taxon>
        <taxon>Pseudomonadati</taxon>
        <taxon>Pseudomonadota</taxon>
        <taxon>Alphaproteobacteria</taxon>
        <taxon>Rhodobacterales</taxon>
        <taxon>Roseobacteraceae</taxon>
        <taxon>Thalassovita</taxon>
    </lineage>
</organism>
<evidence type="ECO:0000256" key="2">
    <source>
        <dbReference type="ARBA" id="ARBA00023136"/>
    </source>
</evidence>
<evidence type="ECO:0000313" key="5">
    <source>
        <dbReference type="Proteomes" id="UP000316030"/>
    </source>
</evidence>
<evidence type="ECO:0000256" key="1">
    <source>
        <dbReference type="ARBA" id="ARBA00022729"/>
    </source>
</evidence>
<dbReference type="GO" id="GO:0019867">
    <property type="term" value="C:outer membrane"/>
    <property type="evidence" value="ECO:0007669"/>
    <property type="project" value="InterPro"/>
</dbReference>
<dbReference type="EMBL" id="FXTO01000014">
    <property type="protein sequence ID" value="SMO78323.1"/>
    <property type="molecule type" value="Genomic_DNA"/>
</dbReference>
<dbReference type="Proteomes" id="UP000316030">
    <property type="component" value="Unassembled WGS sequence"/>
</dbReference>